<dbReference type="InterPro" id="IPR045520">
    <property type="entry name" value="GPAT/DHAPAT_C"/>
</dbReference>
<keyword evidence="2" id="KW-1185">Reference proteome</keyword>
<accession>A0AA97LFU9</accession>
<proteinExistence type="predicted"/>
<gene>
    <name evidence="3" type="primary">GPAT2</name>
</gene>
<dbReference type="PANTHER" id="PTHR12563">
    <property type="entry name" value="GLYCEROL-3-PHOSPHATE ACYLTRANSFERASE"/>
    <property type="match status" value="1"/>
</dbReference>
<evidence type="ECO:0000259" key="1">
    <source>
        <dbReference type="SMART" id="SM00563"/>
    </source>
</evidence>
<keyword evidence="3" id="KW-0808">Transferase</keyword>
<dbReference type="GO" id="GO:0004366">
    <property type="term" value="F:glycerol-3-phosphate O-acyltransferase activity"/>
    <property type="evidence" value="ECO:0007669"/>
    <property type="project" value="TreeGrafter"/>
</dbReference>
<dbReference type="GO" id="GO:0006631">
    <property type="term" value="P:fatty acid metabolic process"/>
    <property type="evidence" value="ECO:0007669"/>
    <property type="project" value="TreeGrafter"/>
</dbReference>
<reference evidence="3" key="1">
    <citation type="submission" date="2025-08" db="UniProtKB">
        <authorList>
            <consortium name="RefSeq"/>
        </authorList>
    </citation>
    <scope>IDENTIFICATION</scope>
    <source>
        <tissue evidence="3">Blood</tissue>
    </source>
</reference>
<dbReference type="RefSeq" id="XP_054854180.1">
    <property type="nucleotide sequence ID" value="XM_054998205.1"/>
</dbReference>
<feature type="domain" description="Phospholipid/glycerol acyltransferase" evidence="1">
    <location>
        <begin position="183"/>
        <end position="316"/>
    </location>
</feature>
<dbReference type="SMART" id="SM00563">
    <property type="entry name" value="PlsC"/>
    <property type="match status" value="1"/>
</dbReference>
<keyword evidence="3" id="KW-0012">Acyltransferase</keyword>
<dbReference type="KEGG" id="emc:129342436"/>
<evidence type="ECO:0000313" key="3">
    <source>
        <dbReference type="RefSeq" id="XP_054854180.1"/>
    </source>
</evidence>
<dbReference type="GO" id="GO:0031966">
    <property type="term" value="C:mitochondrial membrane"/>
    <property type="evidence" value="ECO:0007669"/>
    <property type="project" value="TreeGrafter"/>
</dbReference>
<dbReference type="GeneID" id="129342436"/>
<protein>
    <submittedName>
        <fullName evidence="3">Glycerol-3-phosphate acyltransferase 2, mitochondrial</fullName>
    </submittedName>
</protein>
<dbReference type="CTD" id="150763"/>
<dbReference type="InterPro" id="IPR022284">
    <property type="entry name" value="GPAT/DHAPAT"/>
</dbReference>
<dbReference type="InterPro" id="IPR002123">
    <property type="entry name" value="Plipid/glycerol_acylTrfase"/>
</dbReference>
<name>A0AA97LFU9_EUBMA</name>
<dbReference type="GO" id="GO:0008654">
    <property type="term" value="P:phospholipid biosynthetic process"/>
    <property type="evidence" value="ECO:0007669"/>
    <property type="project" value="TreeGrafter"/>
</dbReference>
<dbReference type="Pfam" id="PF19277">
    <property type="entry name" value="GPAT_C"/>
    <property type="match status" value="1"/>
</dbReference>
<dbReference type="AlphaFoldDB" id="A0AA97LFU9"/>
<dbReference type="Proteomes" id="UP001190640">
    <property type="component" value="Chromosome 14"/>
</dbReference>
<dbReference type="GO" id="GO:0006072">
    <property type="term" value="P:glycerol-3-phosphate metabolic process"/>
    <property type="evidence" value="ECO:0007669"/>
    <property type="project" value="TreeGrafter"/>
</dbReference>
<dbReference type="PANTHER" id="PTHR12563:SF15">
    <property type="entry name" value="GLYCEROL-3-PHOSPHATE ACYLTRANSFERASE 2, MITOCHONDRIAL"/>
    <property type="match status" value="1"/>
</dbReference>
<sequence>MKTWPMDLGSKLEVVTPFLGKYRPFVGRCCQRCTPKSWESFFHKHLTSLGFCNVIRITEKNTRYRGWLVRRLCYFLTVCDWKFCNGTPGDLQERIFHSKRVQDIVSQKVSQGKGDAAGVSVAQWMKDIHRILCQIQSSLSPFLLRVCNWALLKLLNWMFLSVILHKGQLEMVRRAAKMADVPVVFLSSHKSELDGLLLPLLLVSQGLGLPRVTWEYKTHTSKHRALLTCLGGVFLPPAVEQVSGSKMGVFSRAVLASYLEDLLLSRQQLLIFLEEPFSGVPQLSACGREWLALVFSALQTGIVPDVIMVPVGLSYDVAPISICRGQVNPNQARSLWMLLWSICQAACQGLGCVRVDFAQPFSLQEYIANSAFRQSCSGKYLEELLLPEILGKCPTILDCEKLEYRSSGSYGAVALNVKQQTLVDNLSLHSLSTAVSCSAIMAVGITSALLLHKHREGVFLSQLMQDFVWLTEEILLRNYDVGFSGQVRNVVLHTLFLLRHCVSLHRLSLGDVLVAPRRTEAAVTELSQHSAALLPVFIQEAVGACAINALLAELLPYLGSLEQLRDAVLDQEELHNKTVLLVQLLPRDVVLRQPCQSVYYYCQVVVDKLIQDGLLVAEEVPSDRLVCDTARKNFTKKLLWKSTDDFEDSDSDYNEEAAKQCFKISHLEHCMDVFVFLCCLLGPLLKTLRIAVGFLGELERPQAESQYMEKLQKFLVRKANEDCSFDCANKSLAAVSISIYKELGVLRELPGQREPILHLSETFIAKENQEKLGKFIEQFIWQSAC</sequence>
<evidence type="ECO:0000313" key="2">
    <source>
        <dbReference type="Proteomes" id="UP001190640"/>
    </source>
</evidence>
<organism evidence="2 3">
    <name type="scientific">Eublepharis macularius</name>
    <name type="common">Leopard gecko</name>
    <name type="synonym">Cyrtodactylus macularius</name>
    <dbReference type="NCBI Taxonomy" id="481883"/>
    <lineage>
        <taxon>Eukaryota</taxon>
        <taxon>Metazoa</taxon>
        <taxon>Chordata</taxon>
        <taxon>Craniata</taxon>
        <taxon>Vertebrata</taxon>
        <taxon>Euteleostomi</taxon>
        <taxon>Lepidosauria</taxon>
        <taxon>Squamata</taxon>
        <taxon>Bifurcata</taxon>
        <taxon>Gekkota</taxon>
        <taxon>Eublepharidae</taxon>
        <taxon>Eublepharinae</taxon>
        <taxon>Eublepharis</taxon>
    </lineage>
</organism>
<dbReference type="GO" id="GO:0034587">
    <property type="term" value="P:piRNA processing"/>
    <property type="evidence" value="ECO:0007669"/>
    <property type="project" value="TreeGrafter"/>
</dbReference>
<dbReference type="GO" id="GO:0019432">
    <property type="term" value="P:triglyceride biosynthetic process"/>
    <property type="evidence" value="ECO:0007669"/>
    <property type="project" value="TreeGrafter"/>
</dbReference>